<name>A0ABQ5NSF4_9ACTN</name>
<sequence length="44" mass="4705">MLPVVETDETDEEWDAVVPDETVMRPGAADLCARLGLAAAPPPR</sequence>
<dbReference type="RefSeq" id="WP_323445276.1">
    <property type="nucleotide sequence ID" value="NZ_BSBI01000001.1"/>
</dbReference>
<organism evidence="1 2">
    <name type="scientific">Streptomyces yaizuensis</name>
    <dbReference type="NCBI Taxonomy" id="2989713"/>
    <lineage>
        <taxon>Bacteria</taxon>
        <taxon>Bacillati</taxon>
        <taxon>Actinomycetota</taxon>
        <taxon>Actinomycetes</taxon>
        <taxon>Kitasatosporales</taxon>
        <taxon>Streptomycetaceae</taxon>
        <taxon>Streptomyces</taxon>
    </lineage>
</organism>
<evidence type="ECO:0000313" key="1">
    <source>
        <dbReference type="EMBL" id="GLF93187.1"/>
    </source>
</evidence>
<reference evidence="1 2" key="1">
    <citation type="submission" date="2022-10" db="EMBL/GenBank/DDBJ databases">
        <title>Draft genome sequence of Streptomyces sp. YSPA8.</title>
        <authorList>
            <person name="Moriuchi R."/>
            <person name="Dohra H."/>
            <person name="Yamamura H."/>
            <person name="Kodani S."/>
        </authorList>
    </citation>
    <scope>NUCLEOTIDE SEQUENCE [LARGE SCALE GENOMIC DNA]</scope>
    <source>
        <strain evidence="1 2">YSPA8</strain>
    </source>
</reference>
<evidence type="ECO:0000313" key="2">
    <source>
        <dbReference type="Proteomes" id="UP001291653"/>
    </source>
</evidence>
<comment type="caution">
    <text evidence="1">The sequence shown here is derived from an EMBL/GenBank/DDBJ whole genome shotgun (WGS) entry which is preliminary data.</text>
</comment>
<accession>A0ABQ5NSF4</accession>
<dbReference type="Proteomes" id="UP001291653">
    <property type="component" value="Unassembled WGS sequence"/>
</dbReference>
<protein>
    <submittedName>
        <fullName evidence="1">Uncharacterized protein</fullName>
    </submittedName>
</protein>
<gene>
    <name evidence="1" type="ORF">SYYSPA8_02840</name>
</gene>
<proteinExistence type="predicted"/>
<keyword evidence="2" id="KW-1185">Reference proteome</keyword>
<dbReference type="EMBL" id="BSBI01000001">
    <property type="protein sequence ID" value="GLF93187.1"/>
    <property type="molecule type" value="Genomic_DNA"/>
</dbReference>